<dbReference type="SUPFAM" id="SSF53098">
    <property type="entry name" value="Ribonuclease H-like"/>
    <property type="match status" value="1"/>
</dbReference>
<dbReference type="Proteomes" id="UP001333110">
    <property type="component" value="Unassembled WGS sequence"/>
</dbReference>
<dbReference type="InterPro" id="IPR012337">
    <property type="entry name" value="RNaseH-like_sf"/>
</dbReference>
<name>A0AAN7RIJ4_MYCAM</name>
<dbReference type="Gene3D" id="3.30.420.10">
    <property type="entry name" value="Ribonuclease H-like superfamily/Ribonuclease H"/>
    <property type="match status" value="1"/>
</dbReference>
<proteinExistence type="predicted"/>
<gene>
    <name evidence="2" type="ORF">QYF61_019251</name>
</gene>
<dbReference type="InterPro" id="IPR002156">
    <property type="entry name" value="RNaseH_domain"/>
</dbReference>
<comment type="caution">
    <text evidence="2">The sequence shown here is derived from an EMBL/GenBank/DDBJ whole genome shotgun (WGS) entry which is preliminary data.</text>
</comment>
<protein>
    <recommendedName>
        <fullName evidence="1">RNase H type-1 domain-containing protein</fullName>
    </recommendedName>
</protein>
<evidence type="ECO:0000313" key="2">
    <source>
        <dbReference type="EMBL" id="KAK4805307.1"/>
    </source>
</evidence>
<dbReference type="GO" id="GO:0004523">
    <property type="term" value="F:RNA-DNA hybrid ribonuclease activity"/>
    <property type="evidence" value="ECO:0007669"/>
    <property type="project" value="InterPro"/>
</dbReference>
<feature type="domain" description="RNase H type-1" evidence="1">
    <location>
        <begin position="28"/>
        <end position="134"/>
    </location>
</feature>
<reference evidence="2 3" key="1">
    <citation type="journal article" date="2023" name="J. Hered.">
        <title>Chromosome-level genome of the wood stork (Mycteria americana) provides insight into avian chromosome evolution.</title>
        <authorList>
            <person name="Flamio R. Jr."/>
            <person name="Ramstad K.M."/>
        </authorList>
    </citation>
    <scope>NUCLEOTIDE SEQUENCE [LARGE SCALE GENOMIC DNA]</scope>
    <source>
        <strain evidence="2">JAX WOST 10</strain>
    </source>
</reference>
<evidence type="ECO:0000259" key="1">
    <source>
        <dbReference type="PROSITE" id="PS50879"/>
    </source>
</evidence>
<dbReference type="Pfam" id="PF00075">
    <property type="entry name" value="RNase_H"/>
    <property type="match status" value="1"/>
</dbReference>
<dbReference type="InterPro" id="IPR036397">
    <property type="entry name" value="RNaseH_sf"/>
</dbReference>
<accession>A0AAN7RIJ4</accession>
<sequence>MATVVRDCTETIETVHASRPDLKDEPLEEADHACYTDGSSFVENGVRTAGYAATAADRVLEAKSLPKGASTQRAEIVALVRAPELAQGWRVNIRTDSKHTRGVVRARGATWKERGLLTARRNFSRLCDFRRRWR</sequence>
<organism evidence="2 3">
    <name type="scientific">Mycteria americana</name>
    <name type="common">Wood stork</name>
    <dbReference type="NCBI Taxonomy" id="33587"/>
    <lineage>
        <taxon>Eukaryota</taxon>
        <taxon>Metazoa</taxon>
        <taxon>Chordata</taxon>
        <taxon>Craniata</taxon>
        <taxon>Vertebrata</taxon>
        <taxon>Euteleostomi</taxon>
        <taxon>Archelosauria</taxon>
        <taxon>Archosauria</taxon>
        <taxon>Dinosauria</taxon>
        <taxon>Saurischia</taxon>
        <taxon>Theropoda</taxon>
        <taxon>Coelurosauria</taxon>
        <taxon>Aves</taxon>
        <taxon>Neognathae</taxon>
        <taxon>Neoaves</taxon>
        <taxon>Aequornithes</taxon>
        <taxon>Ciconiiformes</taxon>
        <taxon>Ciconiidae</taxon>
        <taxon>Mycteria</taxon>
    </lineage>
</organism>
<evidence type="ECO:0000313" key="3">
    <source>
        <dbReference type="Proteomes" id="UP001333110"/>
    </source>
</evidence>
<dbReference type="AlphaFoldDB" id="A0AAN7RIJ4"/>
<dbReference type="GO" id="GO:0003676">
    <property type="term" value="F:nucleic acid binding"/>
    <property type="evidence" value="ECO:0007669"/>
    <property type="project" value="InterPro"/>
</dbReference>
<dbReference type="PROSITE" id="PS50879">
    <property type="entry name" value="RNASE_H_1"/>
    <property type="match status" value="1"/>
</dbReference>
<keyword evidence="3" id="KW-1185">Reference proteome</keyword>
<dbReference type="EMBL" id="JAUNZN010000124">
    <property type="protein sequence ID" value="KAK4805307.1"/>
    <property type="molecule type" value="Genomic_DNA"/>
</dbReference>